<dbReference type="OMA" id="ECMEGSD"/>
<keyword evidence="1" id="KW-0472">Membrane</keyword>
<gene>
    <name evidence="2" type="primary">Bik</name>
</gene>
<evidence type="ECO:0000313" key="3">
    <source>
        <dbReference type="Proteomes" id="UP000694381"/>
    </source>
</evidence>
<dbReference type="GeneTree" id="ENSGT00530000064453"/>
<keyword evidence="1" id="KW-0812">Transmembrane</keyword>
<feature type="transmembrane region" description="Helical" evidence="1">
    <location>
        <begin position="131"/>
        <end position="148"/>
    </location>
</feature>
<dbReference type="GO" id="GO:0005740">
    <property type="term" value="C:mitochondrial envelope"/>
    <property type="evidence" value="ECO:0007669"/>
    <property type="project" value="Ensembl"/>
</dbReference>
<dbReference type="AlphaFoldDB" id="A0A8C6Q939"/>
<reference evidence="2" key="2">
    <citation type="submission" date="2025-09" db="UniProtKB">
        <authorList>
            <consortium name="Ensembl"/>
        </authorList>
    </citation>
    <scope>IDENTIFICATION</scope>
</reference>
<sequence>MSETRPMARGLFIETLLQEQLLLPPVAPGAPGMTEPVGEVDLMECLEGSNQVALRLACIGDEMDLHLRSPHLTQLPGIAMHSLAVTYRQTGIRGVLRSLTHSLCSLGESIWSWRFLTPVIWVSPDQACRQLLPLVLLVLLLGGALHLLPQ</sequence>
<dbReference type="Proteomes" id="UP000694381">
    <property type="component" value="Unassembled WGS sequence"/>
</dbReference>
<keyword evidence="1" id="KW-1133">Transmembrane helix</keyword>
<keyword evidence="3" id="KW-1185">Reference proteome</keyword>
<protein>
    <submittedName>
        <fullName evidence="2">BCL2-interacting killer</fullName>
    </submittedName>
</protein>
<dbReference type="GO" id="GO:0008637">
    <property type="term" value="P:apoptotic mitochondrial changes"/>
    <property type="evidence" value="ECO:0007669"/>
    <property type="project" value="Ensembl"/>
</dbReference>
<dbReference type="Pfam" id="PF12201">
    <property type="entry name" value="bcl-2I13"/>
    <property type="match status" value="1"/>
</dbReference>
<evidence type="ECO:0000256" key="1">
    <source>
        <dbReference type="SAM" id="Phobius"/>
    </source>
</evidence>
<accession>A0A8C6Q939</accession>
<dbReference type="PANTHER" id="PTHR15018:SF1">
    <property type="entry name" value="BCL-2-INTERACTING KILLER"/>
    <property type="match status" value="1"/>
</dbReference>
<dbReference type="Ensembl" id="ENSNGAT00000000602.1">
    <property type="protein sequence ID" value="ENSNGAP00000000591.1"/>
    <property type="gene ID" value="ENSNGAG00000000452.1"/>
</dbReference>
<evidence type="ECO:0000313" key="2">
    <source>
        <dbReference type="Ensembl" id="ENSNGAP00000000591.1"/>
    </source>
</evidence>
<organism evidence="2 3">
    <name type="scientific">Nannospalax galili</name>
    <name type="common">Northern Israeli blind subterranean mole rat</name>
    <name type="synonym">Spalax galili</name>
    <dbReference type="NCBI Taxonomy" id="1026970"/>
    <lineage>
        <taxon>Eukaryota</taxon>
        <taxon>Metazoa</taxon>
        <taxon>Chordata</taxon>
        <taxon>Craniata</taxon>
        <taxon>Vertebrata</taxon>
        <taxon>Euteleostomi</taxon>
        <taxon>Mammalia</taxon>
        <taxon>Eutheria</taxon>
        <taxon>Euarchontoglires</taxon>
        <taxon>Glires</taxon>
        <taxon>Rodentia</taxon>
        <taxon>Myomorpha</taxon>
        <taxon>Muroidea</taxon>
        <taxon>Spalacidae</taxon>
        <taxon>Spalacinae</taxon>
        <taxon>Nannospalax</taxon>
    </lineage>
</organism>
<dbReference type="GO" id="GO:0008584">
    <property type="term" value="P:male gonad development"/>
    <property type="evidence" value="ECO:0007669"/>
    <property type="project" value="Ensembl"/>
</dbReference>
<dbReference type="PANTHER" id="PTHR15018">
    <property type="entry name" value="BCL-2-INTERACTING KILLER"/>
    <property type="match status" value="1"/>
</dbReference>
<reference evidence="2" key="1">
    <citation type="submission" date="2025-08" db="UniProtKB">
        <authorList>
            <consortium name="Ensembl"/>
        </authorList>
    </citation>
    <scope>IDENTIFICATION</scope>
</reference>
<dbReference type="GO" id="GO:0007283">
    <property type="term" value="P:spermatogenesis"/>
    <property type="evidence" value="ECO:0007669"/>
    <property type="project" value="Ensembl"/>
</dbReference>
<name>A0A8C6Q939_NANGA</name>
<proteinExistence type="predicted"/>
<dbReference type="InterPro" id="IPR024579">
    <property type="entry name" value="Bcl2-int_killer"/>
</dbReference>